<name>A0A9N8PG47_9PEZI</name>
<dbReference type="SUPFAM" id="SSF57701">
    <property type="entry name" value="Zn2/Cys6 DNA-binding domain"/>
    <property type="match status" value="1"/>
</dbReference>
<keyword evidence="5" id="KW-1185">Reference proteome</keyword>
<dbReference type="Gene3D" id="4.10.240.10">
    <property type="entry name" value="Zn(2)-C6 fungal-type DNA-binding domain"/>
    <property type="match status" value="1"/>
</dbReference>
<dbReference type="GO" id="GO:0008270">
    <property type="term" value="F:zinc ion binding"/>
    <property type="evidence" value="ECO:0007669"/>
    <property type="project" value="InterPro"/>
</dbReference>
<keyword evidence="1" id="KW-0539">Nucleus</keyword>
<dbReference type="PROSITE" id="PS00463">
    <property type="entry name" value="ZN2_CY6_FUNGAL_1"/>
    <property type="match status" value="1"/>
</dbReference>
<feature type="region of interest" description="Disordered" evidence="2">
    <location>
        <begin position="133"/>
        <end position="224"/>
    </location>
</feature>
<dbReference type="InterPro" id="IPR052783">
    <property type="entry name" value="Metabolic/Drug-Res_Regulator"/>
</dbReference>
<dbReference type="SMART" id="SM00066">
    <property type="entry name" value="GAL4"/>
    <property type="match status" value="1"/>
</dbReference>
<dbReference type="GO" id="GO:0000981">
    <property type="term" value="F:DNA-binding transcription factor activity, RNA polymerase II-specific"/>
    <property type="evidence" value="ECO:0007669"/>
    <property type="project" value="InterPro"/>
</dbReference>
<dbReference type="CDD" id="cd00067">
    <property type="entry name" value="GAL4"/>
    <property type="match status" value="1"/>
</dbReference>
<dbReference type="AlphaFoldDB" id="A0A9N8PG47"/>
<evidence type="ECO:0000256" key="1">
    <source>
        <dbReference type="ARBA" id="ARBA00023242"/>
    </source>
</evidence>
<dbReference type="OrthoDB" id="4151048at2759"/>
<proteinExistence type="predicted"/>
<feature type="domain" description="Zn(2)-C6 fungal-type" evidence="3">
    <location>
        <begin position="23"/>
        <end position="52"/>
    </location>
</feature>
<gene>
    <name evidence="4" type="ORF">AWRI4233_LOCUS4476</name>
</gene>
<protein>
    <recommendedName>
        <fullName evidence="3">Zn(2)-C6 fungal-type domain-containing protein</fullName>
    </recommendedName>
</protein>
<dbReference type="EMBL" id="CAIJEO010000006">
    <property type="protein sequence ID" value="CAD0094286.1"/>
    <property type="molecule type" value="Genomic_DNA"/>
</dbReference>
<feature type="compositionally biased region" description="Polar residues" evidence="2">
    <location>
        <begin position="139"/>
        <end position="155"/>
    </location>
</feature>
<evidence type="ECO:0000313" key="4">
    <source>
        <dbReference type="EMBL" id="CAD0094286.1"/>
    </source>
</evidence>
<dbReference type="Pfam" id="PF00172">
    <property type="entry name" value="Zn_clus"/>
    <property type="match status" value="1"/>
</dbReference>
<dbReference type="PANTHER" id="PTHR47655:SF3">
    <property type="entry name" value="ZN(II)2CYS6 TRANSCRIPTION FACTOR (EUROFUNG)"/>
    <property type="match status" value="1"/>
</dbReference>
<accession>A0A9N8PG47</accession>
<dbReference type="Proteomes" id="UP000714618">
    <property type="component" value="Unassembled WGS sequence"/>
</dbReference>
<comment type="caution">
    <text evidence="4">The sequence shown here is derived from an EMBL/GenBank/DDBJ whole genome shotgun (WGS) entry which is preliminary data.</text>
</comment>
<dbReference type="PANTHER" id="PTHR47655">
    <property type="entry name" value="QUINIC ACID UTILIZATION ACTIVATOR"/>
    <property type="match status" value="1"/>
</dbReference>
<dbReference type="PROSITE" id="PS50048">
    <property type="entry name" value="ZN2_CY6_FUNGAL_2"/>
    <property type="match status" value="1"/>
</dbReference>
<sequence length="224" mass="25317">MPFTKQNKTHHLEDISKQRASKACNRCRAKKSRCSGGYPCSKCKYSDAPCIFGYPKKSKRTTFPEHYVRTLEMQQFKLVAGLQRMYFMLLATDSWPGPKLLERKGNPLVHDILDRLGLLEIKSKEHFMMDDLEDEGESDTSQNYTSPAPTTGSPERSQHDIQISAEPRSGNLSILPQRSTSHQRLWSDDSASGLNAQSWQCPPHPFSSLTLPTDFALKPPSKMA</sequence>
<reference evidence="4" key="1">
    <citation type="submission" date="2020-06" db="EMBL/GenBank/DDBJ databases">
        <authorList>
            <person name="Onetto C."/>
        </authorList>
    </citation>
    <scope>NUCLEOTIDE SEQUENCE</scope>
</reference>
<dbReference type="InterPro" id="IPR001138">
    <property type="entry name" value="Zn2Cys6_DnaBD"/>
</dbReference>
<evidence type="ECO:0000313" key="5">
    <source>
        <dbReference type="Proteomes" id="UP000714618"/>
    </source>
</evidence>
<dbReference type="InterPro" id="IPR036864">
    <property type="entry name" value="Zn2-C6_fun-type_DNA-bd_sf"/>
</dbReference>
<feature type="non-terminal residue" evidence="4">
    <location>
        <position position="1"/>
    </location>
</feature>
<organism evidence="4 5">
    <name type="scientific">Aureobasidium mustum</name>
    <dbReference type="NCBI Taxonomy" id="2773714"/>
    <lineage>
        <taxon>Eukaryota</taxon>
        <taxon>Fungi</taxon>
        <taxon>Dikarya</taxon>
        <taxon>Ascomycota</taxon>
        <taxon>Pezizomycotina</taxon>
        <taxon>Dothideomycetes</taxon>
        <taxon>Dothideomycetidae</taxon>
        <taxon>Dothideales</taxon>
        <taxon>Saccotheciaceae</taxon>
        <taxon>Aureobasidium</taxon>
    </lineage>
</organism>
<feature type="compositionally biased region" description="Polar residues" evidence="2">
    <location>
        <begin position="170"/>
        <end position="200"/>
    </location>
</feature>
<evidence type="ECO:0000256" key="2">
    <source>
        <dbReference type="SAM" id="MobiDB-lite"/>
    </source>
</evidence>
<evidence type="ECO:0000259" key="3">
    <source>
        <dbReference type="PROSITE" id="PS50048"/>
    </source>
</evidence>